<reference evidence="4 5" key="1">
    <citation type="journal article" date="2021" name="Elife">
        <title>Chloroplast acquisition without the gene transfer in kleptoplastic sea slugs, Plakobranchus ocellatus.</title>
        <authorList>
            <person name="Maeda T."/>
            <person name="Takahashi S."/>
            <person name="Yoshida T."/>
            <person name="Shimamura S."/>
            <person name="Takaki Y."/>
            <person name="Nagai Y."/>
            <person name="Toyoda A."/>
            <person name="Suzuki Y."/>
            <person name="Arimoto A."/>
            <person name="Ishii H."/>
            <person name="Satoh N."/>
            <person name="Nishiyama T."/>
            <person name="Hasebe M."/>
            <person name="Maruyama T."/>
            <person name="Minagawa J."/>
            <person name="Obokata J."/>
            <person name="Shigenobu S."/>
        </authorList>
    </citation>
    <scope>NUCLEOTIDE SEQUENCE [LARGE SCALE GENOMIC DNA]</scope>
</reference>
<gene>
    <name evidence="4" type="ORF">PoB_006066100</name>
</gene>
<protein>
    <submittedName>
        <fullName evidence="4">EF-hand domain-containing protein d1</fullName>
    </submittedName>
</protein>
<sequence length="658" mass="75121">MEHLHRYHYFLAILIIILDTLHQSGATFDKQSCNKYAKGDNVIEEIPFYAQDFSVDKQITIIQGEELSFQNIMHEKLWFSDIFKQAMVYRETFAGSTFIYIDELSNGCLYREDGGACIESSESCKEVAEKLEFVTEEDGLVDIGSGANSLHWPMKNLKKQVYIGESSVRSISTNLYVTCTYVEDKEETWVSEWQVLNTAKYSKKDKFMPVLLTSQHKKFKGKKMLMDGRIDYTNFRILSNSDIPNGLQIGENQCNATKGNFLSPKPPVPSFRHSYTSEVDTTDTVTLESYARHTSYHEYNYNAKLLLSLHTYAVDDENEKEMVLEVYDYSTMHSLRYSLTNGSCQVAFKFLYQSSPNLPSPQEYWFLDSPKSTYLGIYMNRNIPCDTWLFEYPNGALGFEAGDTVTLYLATYQWLKRHGMANNRFFPVQMIVKKQDKATFSSYYEFKNDPSNRIPSLSLCYDHEDAVIGMVTLEKTNYYTKIVPQQIRFHDEFVAFIQNVTGIVSSMRISDVVTRPSDTIRDETDVIFRINGRFAGVKSSSHEDAYRTDPVTSKEAADKINKRVDIGKVTFSLNSQPRIFYLKKGSFAILENSDHFEYMDNSSGKSGGYSKSVMAAVGITLLFVGLIISVGGILAYKRVTEGKSILASFGMETLQDEK</sequence>
<proteinExistence type="predicted"/>
<evidence type="ECO:0000313" key="4">
    <source>
        <dbReference type="EMBL" id="GFO34156.1"/>
    </source>
</evidence>
<name>A0AAV4CQT1_9GAST</name>
<keyword evidence="1" id="KW-1133">Transmembrane helix</keyword>
<dbReference type="AlphaFoldDB" id="A0AAV4CQT1"/>
<dbReference type="Pfam" id="PF25898">
    <property type="entry name" value="LolA_2nd_metazoa"/>
    <property type="match status" value="1"/>
</dbReference>
<dbReference type="Proteomes" id="UP000735302">
    <property type="component" value="Unassembled WGS sequence"/>
</dbReference>
<feature type="domain" description="LolA-like" evidence="3">
    <location>
        <begin position="266"/>
        <end position="449"/>
    </location>
</feature>
<accession>A0AAV4CQT1</accession>
<dbReference type="InterPro" id="IPR058831">
    <property type="entry name" value="LolA-like_dom_2nd"/>
</dbReference>
<evidence type="ECO:0000313" key="5">
    <source>
        <dbReference type="Proteomes" id="UP000735302"/>
    </source>
</evidence>
<organism evidence="4 5">
    <name type="scientific">Plakobranchus ocellatus</name>
    <dbReference type="NCBI Taxonomy" id="259542"/>
    <lineage>
        <taxon>Eukaryota</taxon>
        <taxon>Metazoa</taxon>
        <taxon>Spiralia</taxon>
        <taxon>Lophotrochozoa</taxon>
        <taxon>Mollusca</taxon>
        <taxon>Gastropoda</taxon>
        <taxon>Heterobranchia</taxon>
        <taxon>Euthyneura</taxon>
        <taxon>Panpulmonata</taxon>
        <taxon>Sacoglossa</taxon>
        <taxon>Placobranchoidea</taxon>
        <taxon>Plakobranchidae</taxon>
        <taxon>Plakobranchus</taxon>
    </lineage>
</organism>
<keyword evidence="1" id="KW-0812">Transmembrane</keyword>
<dbReference type="PANTHER" id="PTHR36902">
    <property type="entry name" value="ENRICHED IN SURFACE-LABELED PROTEOME PROTEIN 9"/>
    <property type="match status" value="1"/>
</dbReference>
<dbReference type="EMBL" id="BLXT01006878">
    <property type="protein sequence ID" value="GFO34156.1"/>
    <property type="molecule type" value="Genomic_DNA"/>
</dbReference>
<comment type="caution">
    <text evidence="4">The sequence shown here is derived from an EMBL/GenBank/DDBJ whole genome shotgun (WGS) entry which is preliminary data.</text>
</comment>
<keyword evidence="1" id="KW-0472">Membrane</keyword>
<feature type="chain" id="PRO_5043752637" evidence="2">
    <location>
        <begin position="27"/>
        <end position="658"/>
    </location>
</feature>
<evidence type="ECO:0000256" key="1">
    <source>
        <dbReference type="SAM" id="Phobius"/>
    </source>
</evidence>
<feature type="transmembrane region" description="Helical" evidence="1">
    <location>
        <begin position="613"/>
        <end position="636"/>
    </location>
</feature>
<dbReference type="PANTHER" id="PTHR36902:SF1">
    <property type="entry name" value="ENRICHED IN SURFACE-LABELED PROTEOME PROTEIN 9"/>
    <property type="match status" value="1"/>
</dbReference>
<keyword evidence="2" id="KW-0732">Signal</keyword>
<feature type="signal peptide" evidence="2">
    <location>
        <begin position="1"/>
        <end position="26"/>
    </location>
</feature>
<keyword evidence="5" id="KW-1185">Reference proteome</keyword>
<evidence type="ECO:0000256" key="2">
    <source>
        <dbReference type="SAM" id="SignalP"/>
    </source>
</evidence>
<evidence type="ECO:0000259" key="3">
    <source>
        <dbReference type="Pfam" id="PF25898"/>
    </source>
</evidence>